<feature type="binding site" evidence="10">
    <location>
        <position position="432"/>
    </location>
    <ligand>
        <name>ATP</name>
        <dbReference type="ChEBI" id="CHEBI:30616"/>
    </ligand>
</feature>
<evidence type="ECO:0000256" key="4">
    <source>
        <dbReference type="ARBA" id="ARBA00022684"/>
    </source>
</evidence>
<dbReference type="Gene3D" id="3.30.1490.50">
    <property type="match status" value="1"/>
</dbReference>
<gene>
    <name evidence="13" type="ORF">CSOL1703_00017201</name>
</gene>
<feature type="binding site" evidence="10">
    <location>
        <position position="426"/>
    </location>
    <ligand>
        <name>ATP</name>
        <dbReference type="ChEBI" id="CHEBI:30616"/>
    </ligand>
</feature>
<dbReference type="InterPro" id="IPR014049">
    <property type="entry name" value="Glutathione_synthase_N_euk"/>
</dbReference>
<keyword evidence="7 9" id="KW-0067">ATP-binding</keyword>
<feature type="binding site" evidence="10">
    <location>
        <begin position="335"/>
        <end position="344"/>
    </location>
    <ligand>
        <name>ATP</name>
        <dbReference type="ChEBI" id="CHEBI:30616"/>
    </ligand>
</feature>
<dbReference type="SUPFAM" id="SSF52440">
    <property type="entry name" value="PreATP-grasp domain"/>
    <property type="match status" value="1"/>
</dbReference>
<comment type="similarity">
    <text evidence="2 9">Belongs to the eukaryotic GSH synthase family.</text>
</comment>
<comment type="cofactor">
    <cofactor evidence="9 11">
        <name>Mg(2+)</name>
        <dbReference type="ChEBI" id="CHEBI:18420"/>
    </cofactor>
    <text evidence="9 11">Binds 1 Mg(2+) ion per subunit.</text>
</comment>
<dbReference type="Gene3D" id="1.10.1080.10">
    <property type="entry name" value="Glutathione Synthetase, Chain A, domain 3"/>
    <property type="match status" value="1"/>
</dbReference>
<protein>
    <recommendedName>
        <fullName evidence="9">Glutathione synthetase</fullName>
        <shortName evidence="9">GSH-S</shortName>
        <ecNumber evidence="9">6.3.2.3</ecNumber>
    </recommendedName>
</protein>
<dbReference type="InterPro" id="IPR014042">
    <property type="entry name" value="Glutathione_synthase_a-hlx"/>
</dbReference>
<dbReference type="PIRSF" id="PIRSF001558">
    <property type="entry name" value="GSHase"/>
    <property type="match status" value="1"/>
</dbReference>
<evidence type="ECO:0000256" key="3">
    <source>
        <dbReference type="ARBA" id="ARBA00022598"/>
    </source>
</evidence>
<evidence type="ECO:0000256" key="8">
    <source>
        <dbReference type="ARBA" id="ARBA00022842"/>
    </source>
</evidence>
<dbReference type="GO" id="GO:0005829">
    <property type="term" value="C:cytosol"/>
    <property type="evidence" value="ECO:0007669"/>
    <property type="project" value="TreeGrafter"/>
</dbReference>
<feature type="binding site" evidence="10">
    <location>
        <position position="394"/>
    </location>
    <ligand>
        <name>ATP</name>
        <dbReference type="ChEBI" id="CHEBI:30616"/>
    </ligand>
</feature>
<feature type="binding site" evidence="10">
    <location>
        <position position="424"/>
    </location>
    <ligand>
        <name>substrate</name>
    </ligand>
</feature>
<dbReference type="InterPro" id="IPR037013">
    <property type="entry name" value="GSH-S_sub-bd_sf"/>
</dbReference>
<evidence type="ECO:0000256" key="7">
    <source>
        <dbReference type="ARBA" id="ARBA00022840"/>
    </source>
</evidence>
<feature type="binding site" evidence="10">
    <location>
        <position position="173"/>
    </location>
    <ligand>
        <name>substrate</name>
    </ligand>
</feature>
<keyword evidence="5 9" id="KW-0479">Metal-binding</keyword>
<dbReference type="InterPro" id="IPR005615">
    <property type="entry name" value="Glutathione_synthase"/>
</dbReference>
<keyword evidence="8 9" id="KW-0460">Magnesium</keyword>
<keyword evidence="6 9" id="KW-0547">Nucleotide-binding</keyword>
<dbReference type="SUPFAM" id="SSF56059">
    <property type="entry name" value="Glutathione synthetase ATP-binding domain-like"/>
    <property type="match status" value="1"/>
</dbReference>
<name>A0A9N9Z1G8_9HYPO</name>
<reference evidence="13" key="1">
    <citation type="submission" date="2021-10" db="EMBL/GenBank/DDBJ databases">
        <authorList>
            <person name="Piombo E."/>
        </authorList>
    </citation>
    <scope>NUCLEOTIDE SEQUENCE</scope>
</reference>
<dbReference type="AlphaFoldDB" id="A0A9N9Z1G8"/>
<evidence type="ECO:0000313" key="14">
    <source>
        <dbReference type="Proteomes" id="UP000775872"/>
    </source>
</evidence>
<dbReference type="GO" id="GO:0000287">
    <property type="term" value="F:magnesium ion binding"/>
    <property type="evidence" value="ECO:0007669"/>
    <property type="project" value="UniProtKB-UniRule"/>
</dbReference>
<dbReference type="InterPro" id="IPR016185">
    <property type="entry name" value="PreATP-grasp_dom_sf"/>
</dbReference>
<evidence type="ECO:0000256" key="1">
    <source>
        <dbReference type="ARBA" id="ARBA00004965"/>
    </source>
</evidence>
<dbReference type="GO" id="GO:0005524">
    <property type="term" value="F:ATP binding"/>
    <property type="evidence" value="ECO:0007669"/>
    <property type="project" value="UniProtKB-UniRule"/>
</dbReference>
<dbReference type="InterPro" id="IPR004887">
    <property type="entry name" value="GSH_synth_subst-bd"/>
</dbReference>
<keyword evidence="3 9" id="KW-0436">Ligase</keyword>
<feature type="binding site" evidence="11">
    <location>
        <position position="339"/>
    </location>
    <ligand>
        <name>Mg(2+)</name>
        <dbReference type="ChEBI" id="CHEBI:18420"/>
    </ligand>
</feature>
<keyword evidence="14" id="KW-1185">Reference proteome</keyword>
<dbReference type="NCBIfam" id="TIGR01986">
    <property type="entry name" value="glut_syn_euk"/>
    <property type="match status" value="1"/>
</dbReference>
<evidence type="ECO:0000256" key="10">
    <source>
        <dbReference type="PIRSR" id="PIRSR001558-1"/>
    </source>
</evidence>
<dbReference type="Pfam" id="PF03199">
    <property type="entry name" value="GSH_synthase"/>
    <property type="match status" value="1"/>
</dbReference>
<dbReference type="Pfam" id="PF03917">
    <property type="entry name" value="GSH_synth_ATP"/>
    <property type="match status" value="1"/>
</dbReference>
<dbReference type="GO" id="GO:0043295">
    <property type="term" value="F:glutathione binding"/>
    <property type="evidence" value="ECO:0007669"/>
    <property type="project" value="UniProtKB-UniRule"/>
</dbReference>
<organism evidence="13 14">
    <name type="scientific">Clonostachys solani</name>
    <dbReference type="NCBI Taxonomy" id="160281"/>
    <lineage>
        <taxon>Eukaryota</taxon>
        <taxon>Fungi</taxon>
        <taxon>Dikarya</taxon>
        <taxon>Ascomycota</taxon>
        <taxon>Pezizomycotina</taxon>
        <taxon>Sordariomycetes</taxon>
        <taxon>Hypocreomycetidae</taxon>
        <taxon>Hypocreales</taxon>
        <taxon>Bionectriaceae</taxon>
        <taxon>Clonostachys</taxon>
    </lineage>
</organism>
<evidence type="ECO:0000313" key="13">
    <source>
        <dbReference type="EMBL" id="CAH0047311.1"/>
    </source>
</evidence>
<dbReference type="Gene3D" id="3.40.50.1760">
    <property type="entry name" value="Glutathione synthase, substrate-binding domain superfamily, eukaryotic"/>
    <property type="match status" value="1"/>
</dbReference>
<dbReference type="InterPro" id="IPR014709">
    <property type="entry name" value="Glutathione_synthase_C_euk"/>
</dbReference>
<keyword evidence="4 9" id="KW-0317">Glutathione biosynthesis</keyword>
<dbReference type="Gene3D" id="3.30.1490.80">
    <property type="match status" value="1"/>
</dbReference>
<evidence type="ECO:0000256" key="2">
    <source>
        <dbReference type="ARBA" id="ARBA00010385"/>
    </source>
</evidence>
<feature type="binding site" evidence="10">
    <location>
        <position position="273"/>
    </location>
    <ligand>
        <name>ATP</name>
        <dbReference type="ChEBI" id="CHEBI:30616"/>
    </ligand>
</feature>
<feature type="domain" description="Glutathione synthase substrate-binding" evidence="12">
    <location>
        <begin position="158"/>
        <end position="270"/>
    </location>
</feature>
<evidence type="ECO:0000256" key="6">
    <source>
        <dbReference type="ARBA" id="ARBA00022741"/>
    </source>
</evidence>
<evidence type="ECO:0000259" key="12">
    <source>
        <dbReference type="Pfam" id="PF03199"/>
    </source>
</evidence>
<dbReference type="OrthoDB" id="2020073at2759"/>
<comment type="catalytic activity">
    <reaction evidence="9">
        <text>gamma-L-glutamyl-L-cysteine + glycine + ATP = glutathione + ADP + phosphate + H(+)</text>
        <dbReference type="Rhea" id="RHEA:13557"/>
        <dbReference type="ChEBI" id="CHEBI:15378"/>
        <dbReference type="ChEBI" id="CHEBI:30616"/>
        <dbReference type="ChEBI" id="CHEBI:43474"/>
        <dbReference type="ChEBI" id="CHEBI:57305"/>
        <dbReference type="ChEBI" id="CHEBI:57925"/>
        <dbReference type="ChEBI" id="CHEBI:58173"/>
        <dbReference type="ChEBI" id="CHEBI:456216"/>
        <dbReference type="EC" id="6.3.2.3"/>
    </reaction>
</comment>
<evidence type="ECO:0000256" key="5">
    <source>
        <dbReference type="ARBA" id="ARBA00022723"/>
    </source>
</evidence>
<accession>A0A9N9Z1G8</accession>
<evidence type="ECO:0000256" key="9">
    <source>
        <dbReference type="PIRNR" id="PIRNR001558"/>
    </source>
</evidence>
<dbReference type="PANTHER" id="PTHR11130">
    <property type="entry name" value="GLUTATHIONE SYNTHETASE"/>
    <property type="match status" value="1"/>
</dbReference>
<feature type="binding site" evidence="10">
    <location>
        <position position="346"/>
    </location>
    <ligand>
        <name>ATP</name>
        <dbReference type="ChEBI" id="CHEBI:30616"/>
    </ligand>
</feature>
<comment type="pathway">
    <text evidence="1 9">Sulfur metabolism; glutathione biosynthesis; glutathione from L-cysteine and L-glutamate: step 2/2.</text>
</comment>
<dbReference type="Proteomes" id="UP000775872">
    <property type="component" value="Unassembled WGS sequence"/>
</dbReference>
<dbReference type="GO" id="GO:0004363">
    <property type="term" value="F:glutathione synthase activity"/>
    <property type="evidence" value="ECO:0007669"/>
    <property type="project" value="UniProtKB-UniRule"/>
</dbReference>
<sequence>MSSVSNKLYAAIASDEKWLGSVVRELARIDPFIAKLWKVHETAKKTGCAQDLELGIFRSDYMLHQTQIPSLNSKSTELQTSIKQIEINLNSPAFGGMSPRVASLHRYLYLTKLYLEDVVNIIHDDERLPQNNSTKQIAAGLAIAHAEYGLAKQGRDRCILLVVQEGEQNVYDQRHIESALFSIAQVKTVRLTFDGVDKYAALDNENRLVLDLPSNLARRNKPREEVTVVYFRAGQSPDEYDNNSCMAWKVRTLLEKSRAIKCPSILAHLAGLKKIQQVLATPDSTHLARFLPNPVERQRVRATFARMYPMDASLDGLLGREIALDKDKAKHFVLKPQREAGGDNIYGEAIPRHLMTTAACEWPAYVLTELIKPPAQMNVILKDGKAETSKVVSELGVFGTVLWRKKADNKMEIVENQEAGWLLRTKSCDSDEGGVAAGFGSLDSVCLVKNFTGVV</sequence>
<dbReference type="EC" id="6.3.2.3" evidence="9"/>
<dbReference type="EMBL" id="CABFOC020000029">
    <property type="protein sequence ID" value="CAH0047311.1"/>
    <property type="molecule type" value="Genomic_DNA"/>
</dbReference>
<dbReference type="Gene3D" id="3.30.470.20">
    <property type="entry name" value="ATP-grasp fold, B domain"/>
    <property type="match status" value="1"/>
</dbReference>
<dbReference type="PANTHER" id="PTHR11130:SF0">
    <property type="entry name" value="GLUTATHIONE SYNTHETASE"/>
    <property type="match status" value="1"/>
</dbReference>
<proteinExistence type="inferred from homology"/>
<evidence type="ECO:0000256" key="11">
    <source>
        <dbReference type="PIRSR" id="PIRSR001558-2"/>
    </source>
</evidence>
<comment type="caution">
    <text evidence="13">The sequence shown here is derived from an EMBL/GenBank/DDBJ whole genome shotgun (WGS) entry which is preliminary data.</text>
</comment>